<keyword evidence="6" id="KW-0106">Calcium</keyword>
<keyword evidence="10 13" id="KW-0472">Membrane</keyword>
<gene>
    <name evidence="15" type="ORF">RFI_04500</name>
</gene>
<dbReference type="EMBL" id="ASPP01004052">
    <property type="protein sequence ID" value="ETO32618.1"/>
    <property type="molecule type" value="Genomic_DNA"/>
</dbReference>
<evidence type="ECO:0000259" key="14">
    <source>
        <dbReference type="Pfam" id="PF00520"/>
    </source>
</evidence>
<feature type="transmembrane region" description="Helical" evidence="13">
    <location>
        <begin position="172"/>
        <end position="198"/>
    </location>
</feature>
<evidence type="ECO:0000256" key="5">
    <source>
        <dbReference type="ARBA" id="ARBA00022692"/>
    </source>
</evidence>
<dbReference type="GO" id="GO:0098703">
    <property type="term" value="P:calcium ion import across plasma membrane"/>
    <property type="evidence" value="ECO:0007669"/>
    <property type="project" value="TreeGrafter"/>
</dbReference>
<dbReference type="InterPro" id="IPR005821">
    <property type="entry name" value="Ion_trans_dom"/>
</dbReference>
<name>X6P3B3_RETFI</name>
<proteinExistence type="predicted"/>
<dbReference type="AlphaFoldDB" id="X6P3B3"/>
<keyword evidence="3" id="KW-0109">Calcium transport</keyword>
<keyword evidence="16" id="KW-1185">Reference proteome</keyword>
<dbReference type="OrthoDB" id="416585at2759"/>
<evidence type="ECO:0000256" key="2">
    <source>
        <dbReference type="ARBA" id="ARBA00022448"/>
    </source>
</evidence>
<dbReference type="Gene3D" id="1.10.287.70">
    <property type="match status" value="1"/>
</dbReference>
<dbReference type="PANTHER" id="PTHR45628">
    <property type="entry name" value="VOLTAGE-DEPENDENT CALCIUM CHANNEL TYPE A SUBUNIT ALPHA-1"/>
    <property type="match status" value="1"/>
</dbReference>
<reference evidence="15 16" key="1">
    <citation type="journal article" date="2013" name="Curr. Biol.">
        <title>The Genome of the Foraminiferan Reticulomyxa filosa.</title>
        <authorList>
            <person name="Glockner G."/>
            <person name="Hulsmann N."/>
            <person name="Schleicher M."/>
            <person name="Noegel A.A."/>
            <person name="Eichinger L."/>
            <person name="Gallinger C."/>
            <person name="Pawlowski J."/>
            <person name="Sierra R."/>
            <person name="Euteneuer U."/>
            <person name="Pillet L."/>
            <person name="Moustafa A."/>
            <person name="Platzer M."/>
            <person name="Groth M."/>
            <person name="Szafranski K."/>
            <person name="Schliwa M."/>
        </authorList>
    </citation>
    <scope>NUCLEOTIDE SEQUENCE [LARGE SCALE GENOMIC DNA]</scope>
</reference>
<evidence type="ECO:0000256" key="6">
    <source>
        <dbReference type="ARBA" id="ARBA00022837"/>
    </source>
</evidence>
<comment type="subcellular location">
    <subcellularLocation>
        <location evidence="1">Membrane</location>
        <topology evidence="1">Multi-pass membrane protein</topology>
    </subcellularLocation>
</comment>
<evidence type="ECO:0000256" key="13">
    <source>
        <dbReference type="SAM" id="Phobius"/>
    </source>
</evidence>
<evidence type="ECO:0000256" key="8">
    <source>
        <dbReference type="ARBA" id="ARBA00022989"/>
    </source>
</evidence>
<keyword evidence="5 13" id="KW-0812">Transmembrane</keyword>
<dbReference type="Pfam" id="PF00520">
    <property type="entry name" value="Ion_trans"/>
    <property type="match status" value="1"/>
</dbReference>
<dbReference type="GO" id="GO:0008331">
    <property type="term" value="F:high voltage-gated calcium channel activity"/>
    <property type="evidence" value="ECO:0007669"/>
    <property type="project" value="TreeGrafter"/>
</dbReference>
<evidence type="ECO:0000256" key="1">
    <source>
        <dbReference type="ARBA" id="ARBA00004141"/>
    </source>
</evidence>
<comment type="caution">
    <text evidence="15">The sequence shown here is derived from an EMBL/GenBank/DDBJ whole genome shotgun (WGS) entry which is preliminary data.</text>
</comment>
<dbReference type="InterPro" id="IPR027359">
    <property type="entry name" value="Volt_channel_dom_sf"/>
</dbReference>
<dbReference type="GO" id="GO:0005891">
    <property type="term" value="C:voltage-gated calcium channel complex"/>
    <property type="evidence" value="ECO:0007669"/>
    <property type="project" value="TreeGrafter"/>
</dbReference>
<dbReference type="Proteomes" id="UP000023152">
    <property type="component" value="Unassembled WGS sequence"/>
</dbReference>
<dbReference type="PANTHER" id="PTHR45628:SF7">
    <property type="entry name" value="VOLTAGE-DEPENDENT CALCIUM CHANNEL TYPE A SUBUNIT ALPHA-1"/>
    <property type="match status" value="1"/>
</dbReference>
<evidence type="ECO:0000313" key="16">
    <source>
        <dbReference type="Proteomes" id="UP000023152"/>
    </source>
</evidence>
<keyword evidence="4" id="KW-0107">Calcium channel</keyword>
<keyword evidence="7" id="KW-0851">Voltage-gated channel</keyword>
<sequence length="216" mass="24936">MNKQFEKNMLLITGLNVVVMGMSYEGESDMYAYALLELNLLFTIVYFMEAMIKLIGFGGAQYFKNNWNRFEFAIMITTVAEVCLQQILDVASRDTVVMRVLRSFRALIVVRIIRRAGRLKILMKTLRLSLPSLAGVGGLLALVYFVFAILGMNLFGLVERHNCITYNANFETFWLSFLTMFSISTGINVACNIYIYIYKYDFFVFKLKKKKKKECV</sequence>
<evidence type="ECO:0000256" key="7">
    <source>
        <dbReference type="ARBA" id="ARBA00022882"/>
    </source>
</evidence>
<keyword evidence="12" id="KW-0407">Ion channel</keyword>
<evidence type="ECO:0000256" key="4">
    <source>
        <dbReference type="ARBA" id="ARBA00022673"/>
    </source>
</evidence>
<accession>X6P3B3</accession>
<keyword evidence="8 13" id="KW-1133">Transmembrane helix</keyword>
<protein>
    <submittedName>
        <fullName evidence="15">Voltage-gated ion channel superfamily</fullName>
    </submittedName>
</protein>
<keyword evidence="2" id="KW-0813">Transport</keyword>
<organism evidence="15 16">
    <name type="scientific">Reticulomyxa filosa</name>
    <dbReference type="NCBI Taxonomy" id="46433"/>
    <lineage>
        <taxon>Eukaryota</taxon>
        <taxon>Sar</taxon>
        <taxon>Rhizaria</taxon>
        <taxon>Retaria</taxon>
        <taxon>Foraminifera</taxon>
        <taxon>Monothalamids</taxon>
        <taxon>Reticulomyxidae</taxon>
        <taxon>Reticulomyxa</taxon>
    </lineage>
</organism>
<evidence type="ECO:0000256" key="10">
    <source>
        <dbReference type="ARBA" id="ARBA00023136"/>
    </source>
</evidence>
<feature type="transmembrane region" description="Helical" evidence="13">
    <location>
        <begin position="128"/>
        <end position="152"/>
    </location>
</feature>
<feature type="domain" description="Ion transport" evidence="14">
    <location>
        <begin position="5"/>
        <end position="188"/>
    </location>
</feature>
<dbReference type="SUPFAM" id="SSF81324">
    <property type="entry name" value="Voltage-gated potassium channels"/>
    <property type="match status" value="1"/>
</dbReference>
<evidence type="ECO:0000313" key="15">
    <source>
        <dbReference type="EMBL" id="ETO32618.1"/>
    </source>
</evidence>
<dbReference type="Gene3D" id="1.20.120.350">
    <property type="entry name" value="Voltage-gated potassium channels. Chain C"/>
    <property type="match status" value="1"/>
</dbReference>
<keyword evidence="11" id="KW-0325">Glycoprotein</keyword>
<evidence type="ECO:0000256" key="3">
    <source>
        <dbReference type="ARBA" id="ARBA00022568"/>
    </source>
</evidence>
<evidence type="ECO:0000256" key="9">
    <source>
        <dbReference type="ARBA" id="ARBA00023065"/>
    </source>
</evidence>
<dbReference type="OMA" id="MIRTIDN"/>
<evidence type="ECO:0000256" key="11">
    <source>
        <dbReference type="ARBA" id="ARBA00023180"/>
    </source>
</evidence>
<dbReference type="InterPro" id="IPR050599">
    <property type="entry name" value="VDCC_alpha-1_subunit"/>
</dbReference>
<keyword evidence="9" id="KW-0406">Ion transport</keyword>
<evidence type="ECO:0000256" key="12">
    <source>
        <dbReference type="ARBA" id="ARBA00023303"/>
    </source>
</evidence>